<dbReference type="AlphaFoldDB" id="A0A1U9M9E8"/>
<dbReference type="Proteomes" id="UP000189660">
    <property type="component" value="Chromosome"/>
</dbReference>
<reference evidence="1 2" key="1">
    <citation type="submission" date="2016-11" db="EMBL/GenBank/DDBJ databases">
        <title>Comparative genomics of Bartonella apis.</title>
        <authorList>
            <person name="Engel P."/>
        </authorList>
    </citation>
    <scope>NUCLEOTIDE SEQUENCE [LARGE SCALE GENOMIC DNA]</scope>
    <source>
        <strain evidence="1 2">BBC0178</strain>
    </source>
</reference>
<dbReference type="EMBL" id="CP015820">
    <property type="protein sequence ID" value="AQT42130.1"/>
    <property type="molecule type" value="Genomic_DNA"/>
</dbReference>
<evidence type="ECO:0000313" key="2">
    <source>
        <dbReference type="Proteomes" id="UP000189660"/>
    </source>
</evidence>
<proteinExistence type="predicted"/>
<dbReference type="RefSeq" id="WP_078039181.1">
    <property type="nucleotide sequence ID" value="NZ_CP015820.1"/>
</dbReference>
<dbReference type="Pfam" id="PF06676">
    <property type="entry name" value="DUF1178"/>
    <property type="match status" value="1"/>
</dbReference>
<dbReference type="InterPro" id="IPR009562">
    <property type="entry name" value="DUF1178"/>
</dbReference>
<keyword evidence="2" id="KW-1185">Reference proteome</keyword>
<evidence type="ECO:0008006" key="3">
    <source>
        <dbReference type="Google" id="ProtNLM"/>
    </source>
</evidence>
<dbReference type="OrthoDB" id="9799894at2"/>
<protein>
    <recommendedName>
        <fullName evidence="3">DUF1178 family protein</fullName>
    </recommendedName>
</protein>
<name>A0A1U9M9E8_9HYPH</name>
<accession>A0A1U9M9E8</accession>
<sequence length="141" mass="16201">MIRFSLHCDHAHEFDGWFRNNDDFLNQKKAGLIHCPICDSNVIDKTLMAPAVSTSKKHEQVGMGLNQEQKRIIEEMRKLTRQVRKNAEYVGDHFAEEARRIHFKEVKERPIYGEASSEEVSSLVDDGIPVMPLAPLPEDEN</sequence>
<organism evidence="1 2">
    <name type="scientific">Bartonella apihabitans</name>
    <dbReference type="NCBI Taxonomy" id="2750929"/>
    <lineage>
        <taxon>Bacteria</taxon>
        <taxon>Pseudomonadati</taxon>
        <taxon>Pseudomonadota</taxon>
        <taxon>Alphaproteobacteria</taxon>
        <taxon>Hyphomicrobiales</taxon>
        <taxon>Bartonellaceae</taxon>
        <taxon>Bartonella</taxon>
    </lineage>
</organism>
<evidence type="ECO:0000313" key="1">
    <source>
        <dbReference type="EMBL" id="AQT42130.1"/>
    </source>
</evidence>
<gene>
    <name evidence="1" type="ORF">BBC0178_006340</name>
</gene>
<dbReference type="PIRSF" id="PIRSF032131">
    <property type="entry name" value="UCP032131"/>
    <property type="match status" value="1"/>
</dbReference>
<dbReference type="KEGG" id="bapa:BBC0178_006340"/>